<organism evidence="2 3">
    <name type="scientific">Haloferula sargassicola</name>
    <dbReference type="NCBI Taxonomy" id="490096"/>
    <lineage>
        <taxon>Bacteria</taxon>
        <taxon>Pseudomonadati</taxon>
        <taxon>Verrucomicrobiota</taxon>
        <taxon>Verrucomicrobiia</taxon>
        <taxon>Verrucomicrobiales</taxon>
        <taxon>Verrucomicrobiaceae</taxon>
        <taxon>Haloferula</taxon>
    </lineage>
</organism>
<evidence type="ECO:0000313" key="2">
    <source>
        <dbReference type="EMBL" id="GAA5481871.1"/>
    </source>
</evidence>
<proteinExistence type="predicted"/>
<comment type="caution">
    <text evidence="2">The sequence shown here is derived from an EMBL/GenBank/DDBJ whole genome shotgun (WGS) entry which is preliminary data.</text>
</comment>
<reference evidence="2 3" key="1">
    <citation type="submission" date="2024-02" db="EMBL/GenBank/DDBJ databases">
        <title>Haloferula sargassicola NBRC 104335.</title>
        <authorList>
            <person name="Ichikawa N."/>
            <person name="Katano-Makiyama Y."/>
            <person name="Hidaka K."/>
        </authorList>
    </citation>
    <scope>NUCLEOTIDE SEQUENCE [LARGE SCALE GENOMIC DNA]</scope>
    <source>
        <strain evidence="2 3">NBRC 104335</strain>
    </source>
</reference>
<protein>
    <submittedName>
        <fullName evidence="2">Uncharacterized protein</fullName>
    </submittedName>
</protein>
<sequence>MKSFFAMMLAVLFLGAGVSQAANSPAEITEKEAVRLIRLAFDLTSDPIEVVSVVVGDLNENGFIHPNVCRVSVLRLFKGRFGERDKRLECHTFRWSEKYGWYLQCSEKGRLGTEIHIYSELLKEVIIR</sequence>
<feature type="signal peptide" evidence="1">
    <location>
        <begin position="1"/>
        <end position="21"/>
    </location>
</feature>
<name>A0ABP9UJS0_9BACT</name>
<accession>A0ABP9UJS0</accession>
<gene>
    <name evidence="2" type="ORF">Hsar01_01083</name>
</gene>
<evidence type="ECO:0000256" key="1">
    <source>
        <dbReference type="SAM" id="SignalP"/>
    </source>
</evidence>
<dbReference type="EMBL" id="BAABRI010000005">
    <property type="protein sequence ID" value="GAA5481871.1"/>
    <property type="molecule type" value="Genomic_DNA"/>
</dbReference>
<keyword evidence="1" id="KW-0732">Signal</keyword>
<keyword evidence="3" id="KW-1185">Reference proteome</keyword>
<dbReference type="Proteomes" id="UP001476282">
    <property type="component" value="Unassembled WGS sequence"/>
</dbReference>
<feature type="chain" id="PRO_5047242058" evidence="1">
    <location>
        <begin position="22"/>
        <end position="128"/>
    </location>
</feature>
<evidence type="ECO:0000313" key="3">
    <source>
        <dbReference type="Proteomes" id="UP001476282"/>
    </source>
</evidence>
<dbReference type="RefSeq" id="WP_353566019.1">
    <property type="nucleotide sequence ID" value="NZ_BAABRI010000005.1"/>
</dbReference>